<gene>
    <name evidence="8" type="ORF">ACFPPC_20325</name>
</gene>
<keyword evidence="3" id="KW-0238">DNA-binding</keyword>
<organism evidence="8 9">
    <name type="scientific">Bosea vestrisii</name>
    <dbReference type="NCBI Taxonomy" id="151416"/>
    <lineage>
        <taxon>Bacteria</taxon>
        <taxon>Pseudomonadati</taxon>
        <taxon>Pseudomonadota</taxon>
        <taxon>Alphaproteobacteria</taxon>
        <taxon>Hyphomicrobiales</taxon>
        <taxon>Boseaceae</taxon>
        <taxon>Bosea</taxon>
    </lineage>
</organism>
<keyword evidence="1 5" id="KW-0597">Phosphoprotein</keyword>
<reference evidence="9" key="1">
    <citation type="journal article" date="2019" name="Int. J. Syst. Evol. Microbiol.">
        <title>The Global Catalogue of Microorganisms (GCM) 10K type strain sequencing project: providing services to taxonomists for standard genome sequencing and annotation.</title>
        <authorList>
            <consortium name="The Broad Institute Genomics Platform"/>
            <consortium name="The Broad Institute Genome Sequencing Center for Infectious Disease"/>
            <person name="Wu L."/>
            <person name="Ma J."/>
        </authorList>
    </citation>
    <scope>NUCLEOTIDE SEQUENCE [LARGE SCALE GENOMIC DNA]</scope>
    <source>
        <strain evidence="9">CGMCC 1.16326</strain>
    </source>
</reference>
<evidence type="ECO:0000256" key="3">
    <source>
        <dbReference type="ARBA" id="ARBA00023125"/>
    </source>
</evidence>
<evidence type="ECO:0000256" key="4">
    <source>
        <dbReference type="ARBA" id="ARBA00023163"/>
    </source>
</evidence>
<dbReference type="SMART" id="SM00448">
    <property type="entry name" value="REC"/>
    <property type="match status" value="1"/>
</dbReference>
<dbReference type="InterPro" id="IPR011006">
    <property type="entry name" value="CheY-like_superfamily"/>
</dbReference>
<dbReference type="PANTHER" id="PTHR43214">
    <property type="entry name" value="TWO-COMPONENT RESPONSE REGULATOR"/>
    <property type="match status" value="1"/>
</dbReference>
<dbReference type="SUPFAM" id="SSF46894">
    <property type="entry name" value="C-terminal effector domain of the bipartite response regulators"/>
    <property type="match status" value="1"/>
</dbReference>
<dbReference type="InterPro" id="IPR000792">
    <property type="entry name" value="Tscrpt_reg_LuxR_C"/>
</dbReference>
<comment type="caution">
    <text evidence="8">The sequence shown here is derived from an EMBL/GenBank/DDBJ whole genome shotgun (WGS) entry which is preliminary data.</text>
</comment>
<dbReference type="PRINTS" id="PR00038">
    <property type="entry name" value="HTHLUXR"/>
</dbReference>
<dbReference type="InterPro" id="IPR039420">
    <property type="entry name" value="WalR-like"/>
</dbReference>
<dbReference type="InterPro" id="IPR058245">
    <property type="entry name" value="NreC/VraR/RcsB-like_REC"/>
</dbReference>
<evidence type="ECO:0000256" key="5">
    <source>
        <dbReference type="PROSITE-ProRule" id="PRU00169"/>
    </source>
</evidence>
<dbReference type="EMBL" id="JBHSLV010000034">
    <property type="protein sequence ID" value="MFC5394988.1"/>
    <property type="molecule type" value="Genomic_DNA"/>
</dbReference>
<dbReference type="RefSeq" id="WP_291671581.1">
    <property type="nucleotide sequence ID" value="NZ_JBHSLV010000034.1"/>
</dbReference>
<sequence length="233" mass="24589">MIRLRFSQAPPGTGRSGLRIVLADDHALIREGLKLLIATEGEHEVVGEAADGASLLQLLAATAPDLLVLDLGMPGLTGLSYIRGLRERFPRLHILILTANTDMRTVEGALAAGVAGYLVKGGDLDEFFAALAALQRRETYVSPPLGTALQKGAPPPAANGVPFDALSHVPLTRRERELLVLIAGGATAREAAAQLGISPLTARKHRENLMRKLDLHSAAELAAFAVRLGLPVG</sequence>
<dbReference type="Pfam" id="PF00072">
    <property type="entry name" value="Response_reg"/>
    <property type="match status" value="1"/>
</dbReference>
<feature type="modified residue" description="4-aspartylphosphate" evidence="5">
    <location>
        <position position="70"/>
    </location>
</feature>
<dbReference type="InterPro" id="IPR016032">
    <property type="entry name" value="Sig_transdc_resp-reg_C-effctor"/>
</dbReference>
<dbReference type="CDD" id="cd06170">
    <property type="entry name" value="LuxR_C_like"/>
    <property type="match status" value="1"/>
</dbReference>
<evidence type="ECO:0000259" key="6">
    <source>
        <dbReference type="PROSITE" id="PS50043"/>
    </source>
</evidence>
<dbReference type="Pfam" id="PF00196">
    <property type="entry name" value="GerE"/>
    <property type="match status" value="1"/>
</dbReference>
<keyword evidence="2" id="KW-0805">Transcription regulation</keyword>
<dbReference type="PROSITE" id="PS50043">
    <property type="entry name" value="HTH_LUXR_2"/>
    <property type="match status" value="1"/>
</dbReference>
<dbReference type="SMART" id="SM00421">
    <property type="entry name" value="HTH_LUXR"/>
    <property type="match status" value="1"/>
</dbReference>
<dbReference type="PROSITE" id="PS50110">
    <property type="entry name" value="RESPONSE_REGULATORY"/>
    <property type="match status" value="1"/>
</dbReference>
<evidence type="ECO:0000256" key="1">
    <source>
        <dbReference type="ARBA" id="ARBA00022553"/>
    </source>
</evidence>
<dbReference type="Proteomes" id="UP001596104">
    <property type="component" value="Unassembled WGS sequence"/>
</dbReference>
<proteinExistence type="predicted"/>
<evidence type="ECO:0000313" key="9">
    <source>
        <dbReference type="Proteomes" id="UP001596104"/>
    </source>
</evidence>
<dbReference type="SUPFAM" id="SSF52172">
    <property type="entry name" value="CheY-like"/>
    <property type="match status" value="1"/>
</dbReference>
<dbReference type="InterPro" id="IPR001789">
    <property type="entry name" value="Sig_transdc_resp-reg_receiver"/>
</dbReference>
<accession>A0ABW0HCP2</accession>
<dbReference type="PANTHER" id="PTHR43214:SF41">
    <property type="entry name" value="NITRATE_NITRITE RESPONSE REGULATOR PROTEIN NARP"/>
    <property type="match status" value="1"/>
</dbReference>
<feature type="domain" description="Response regulatory" evidence="7">
    <location>
        <begin position="19"/>
        <end position="135"/>
    </location>
</feature>
<dbReference type="Gene3D" id="3.40.50.2300">
    <property type="match status" value="1"/>
</dbReference>
<evidence type="ECO:0000259" key="7">
    <source>
        <dbReference type="PROSITE" id="PS50110"/>
    </source>
</evidence>
<feature type="domain" description="HTH luxR-type" evidence="6">
    <location>
        <begin position="164"/>
        <end position="229"/>
    </location>
</feature>
<dbReference type="CDD" id="cd17535">
    <property type="entry name" value="REC_NarL-like"/>
    <property type="match status" value="1"/>
</dbReference>
<protein>
    <submittedName>
        <fullName evidence="8">Response regulator</fullName>
    </submittedName>
</protein>
<evidence type="ECO:0000256" key="2">
    <source>
        <dbReference type="ARBA" id="ARBA00023015"/>
    </source>
</evidence>
<name>A0ABW0HCP2_9HYPH</name>
<keyword evidence="9" id="KW-1185">Reference proteome</keyword>
<evidence type="ECO:0000313" key="8">
    <source>
        <dbReference type="EMBL" id="MFC5394988.1"/>
    </source>
</evidence>
<keyword evidence="4" id="KW-0804">Transcription</keyword>